<feature type="non-terminal residue" evidence="1">
    <location>
        <position position="1"/>
    </location>
</feature>
<protein>
    <recommendedName>
        <fullName evidence="3">F5/8 type C domain-containing protein</fullName>
    </recommendedName>
</protein>
<gene>
    <name evidence="1" type="ORF">FOZ62_000584</name>
</gene>
<dbReference type="InterPro" id="IPR008979">
    <property type="entry name" value="Galactose-bd-like_sf"/>
</dbReference>
<comment type="caution">
    <text evidence="1">The sequence shown here is derived from an EMBL/GenBank/DDBJ whole genome shotgun (WGS) entry which is preliminary data.</text>
</comment>
<dbReference type="Pfam" id="PF22633">
    <property type="entry name" value="F5_F8_type_C_2"/>
    <property type="match status" value="1"/>
</dbReference>
<evidence type="ECO:0000313" key="1">
    <source>
        <dbReference type="EMBL" id="KAF4714770.1"/>
    </source>
</evidence>
<accession>A0A7J6R508</accession>
<reference evidence="1 2" key="1">
    <citation type="submission" date="2020-04" db="EMBL/GenBank/DDBJ databases">
        <title>Perkinsus olseni comparative genomics.</title>
        <authorList>
            <person name="Bogema D.R."/>
        </authorList>
    </citation>
    <scope>NUCLEOTIDE SEQUENCE [LARGE SCALE GENOMIC DNA]</scope>
    <source>
        <strain evidence="1">ATCC PRA-205</strain>
    </source>
</reference>
<dbReference type="Gene3D" id="2.60.120.260">
    <property type="entry name" value="Galactose-binding domain-like"/>
    <property type="match status" value="3"/>
</dbReference>
<evidence type="ECO:0008006" key="3">
    <source>
        <dbReference type="Google" id="ProtNLM"/>
    </source>
</evidence>
<dbReference type="SUPFAM" id="SSF49785">
    <property type="entry name" value="Galactose-binding domain-like"/>
    <property type="match status" value="3"/>
</dbReference>
<sequence length="692" mass="75729">MAVDGDMSTYWSSQVSDARAFVAEWEVHFNGTIYAEATVIHWFHRSLDFDIEVTADGGSTWSLIEAYEDNNLNTTTSTVFFTADRLRIRMHQAATVRGPGPSANLFVYSIREVDVKLDTNIARLKPVTSVNRWNYPAVYAFDDDHRTWWSAKPGQESSWVRVNLGQVHNPVTLVRVRFRGGYVPGVITLSHSDDGVSWSLLNCSTSTCDTASTVQSMDLPFDHVSGGLALQYLQLALSQGAPYYSSSVLQVAEVEVYGWTPTNVLSHLVYPYNLTCTNDRTLSSCGDPSLAVDNRTNATFDMGFSDAIVMNLAALTAGGVSLGRFEVILDATYPARAFSWLVSTDNGLSFREIYSKTQNLASNPDAFTYKSDAPIDQVKFLLYEPHADVSHAGVLEIRVYSLTSNLVLGLDPTYNYVANGTWATSETVDGGSVTRGEPKHAIDGDDGTDFRVPYGARQPSYLAATGVSATGAVSDIADFNLDIDLGATLAVDIVHLRFTYRSASFRIQLRESVTGTWTESCLWASALGDLGAASTEDIPEFACSSSRIVKVDAFNYYFAMPITTFGTYYRRLLRVTLMRDSMVDRAGDDWIMGLAAVEAYSAFDNIAMRSAPLTSQITSPSADPVLAVDGDFDTYWYTVTPASSNPTYTLDLGSCVDISKVTLWFGSQAYTATELTIQGSPDCADYSDPGET</sequence>
<organism evidence="1 2">
    <name type="scientific">Perkinsus olseni</name>
    <name type="common">Perkinsus atlanticus</name>
    <dbReference type="NCBI Taxonomy" id="32597"/>
    <lineage>
        <taxon>Eukaryota</taxon>
        <taxon>Sar</taxon>
        <taxon>Alveolata</taxon>
        <taxon>Perkinsozoa</taxon>
        <taxon>Perkinsea</taxon>
        <taxon>Perkinsida</taxon>
        <taxon>Perkinsidae</taxon>
        <taxon>Perkinsus</taxon>
    </lineage>
</organism>
<dbReference type="EMBL" id="JABANM010025320">
    <property type="protein sequence ID" value="KAF4714770.1"/>
    <property type="molecule type" value="Genomic_DNA"/>
</dbReference>
<dbReference type="Proteomes" id="UP000574390">
    <property type="component" value="Unassembled WGS sequence"/>
</dbReference>
<proteinExistence type="predicted"/>
<evidence type="ECO:0000313" key="2">
    <source>
        <dbReference type="Proteomes" id="UP000574390"/>
    </source>
</evidence>
<dbReference type="AlphaFoldDB" id="A0A7J6R508"/>
<name>A0A7J6R508_PEROL</name>